<reference evidence="2 3" key="1">
    <citation type="journal article" date="2009" name="Stand. Genomic Sci.">
        <title>Complete genome sequence of Rhodothermus marinus type strain (R-10).</title>
        <authorList>
            <person name="Nolan M."/>
            <person name="Tindall B.J."/>
            <person name="Pomrenke H."/>
            <person name="Lapidus A."/>
            <person name="Copeland A."/>
            <person name="Glavina Del Rio T."/>
            <person name="Lucas S."/>
            <person name="Chen F."/>
            <person name="Tice H."/>
            <person name="Cheng J.F."/>
            <person name="Saunders E."/>
            <person name="Han C."/>
            <person name="Bruce D."/>
            <person name="Goodwin L."/>
            <person name="Chain P."/>
            <person name="Pitluck S."/>
            <person name="Ovchinikova G."/>
            <person name="Pati A."/>
            <person name="Ivanova N."/>
            <person name="Mavromatis K."/>
            <person name="Chen A."/>
            <person name="Palaniappan K."/>
            <person name="Land M."/>
            <person name="Hauser L."/>
            <person name="Chang Y.J."/>
            <person name="Jeffries C.D."/>
            <person name="Brettin T."/>
            <person name="Goker M."/>
            <person name="Bristow J."/>
            <person name="Eisen J.A."/>
            <person name="Markowitz V."/>
            <person name="Hugenholtz P."/>
            <person name="Kyrpides N.C."/>
            <person name="Klenk H.P."/>
            <person name="Detter J.C."/>
        </authorList>
    </citation>
    <scope>NUCLEOTIDE SEQUENCE [LARGE SCALE GENOMIC DNA]</scope>
    <source>
        <strain evidence="3">ATCC 43812 / DSM 4252 / R-10</strain>
    </source>
</reference>
<name>D0MK41_RHOM4</name>
<protein>
    <recommendedName>
        <fullName evidence="1">DUF2357 domain-containing protein</fullName>
    </recommendedName>
</protein>
<dbReference type="Pfam" id="PF09823">
    <property type="entry name" value="DUF2357"/>
    <property type="match status" value="1"/>
</dbReference>
<evidence type="ECO:0000313" key="3">
    <source>
        <dbReference type="Proteomes" id="UP000002221"/>
    </source>
</evidence>
<dbReference type="HOGENOM" id="CLU_018970_0_0_10"/>
<proteinExistence type="predicted"/>
<keyword evidence="3" id="KW-1185">Reference proteome</keyword>
<dbReference type="REBASE" id="22755">
    <property type="entry name" value="Rma4252McrBP"/>
</dbReference>
<dbReference type="KEGG" id="rmr:Rmar_0045"/>
<sequence length="550" mass="62514">MRYFTIETDHVRLTWEGPLRQPSAFPLTVEVRALDTGAEPTLHYAAEAPGLIEQTRYRLLLESRDGRPVALRHANPALLRDLHALEGGRIWHGSLHFGTYAGHTAFIVWHDDRPHLRLELEIFPTRLAYRADYEAMLADLETWTVEPALRFGSGVRQPGRVLAGPPDELPGWIARLAAVLDALEVAFRRIAHRPLTEVRMSRCWQPLEAVRRPDAALRRAMQTGGGQGPEVHLAGVRTHRLHRAPRAVLTTDTPEHRWLAWQLDHTLRQVQRLADRLARPDAFARTRRQALMELATRLENLQQRLPATTLPPIPPSPTPRLLRAEGYRQAYRIFQWLRRRLSLLGGLLSFEVGQIHTLYEYWCYLTLVRLLSRMTGRSLPPHRLFTLSDDGLQLRPVRGRPLSFPLSDGGRLRLVYNPRWSARALLVPQQPDLLLSRFRPGVPPVHYVLDAKYRLDASPAYVRRYGVPGPPTDALNDLHRYRDALSSYFTRQGKGTVAQALALYPYRDGEAGCFAKSRLARALAEDGVGALPLLPGATEHLEHWLQQVLA</sequence>
<organism evidence="2 3">
    <name type="scientific">Rhodothermus marinus (strain ATCC 43812 / DSM 4252 / R-10)</name>
    <name type="common">Rhodothermus obamensis</name>
    <dbReference type="NCBI Taxonomy" id="518766"/>
    <lineage>
        <taxon>Bacteria</taxon>
        <taxon>Pseudomonadati</taxon>
        <taxon>Rhodothermota</taxon>
        <taxon>Rhodothermia</taxon>
        <taxon>Rhodothermales</taxon>
        <taxon>Rhodothermaceae</taxon>
        <taxon>Rhodothermus</taxon>
    </lineage>
</organism>
<dbReference type="OrthoDB" id="32195at2"/>
<evidence type="ECO:0000313" key="2">
    <source>
        <dbReference type="EMBL" id="ACY46954.1"/>
    </source>
</evidence>
<dbReference type="eggNOG" id="COG1700">
    <property type="taxonomic scope" value="Bacteria"/>
</dbReference>
<dbReference type="InterPro" id="IPR007505">
    <property type="entry name" value="PDDEXK_7"/>
</dbReference>
<dbReference type="EMBL" id="CP001807">
    <property type="protein sequence ID" value="ACY46954.1"/>
    <property type="molecule type" value="Genomic_DNA"/>
</dbReference>
<gene>
    <name evidence="2" type="ordered locus">Rmar_0045</name>
</gene>
<feature type="domain" description="DUF2357" evidence="1">
    <location>
        <begin position="93"/>
        <end position="334"/>
    </location>
</feature>
<dbReference type="Proteomes" id="UP000002221">
    <property type="component" value="Chromosome"/>
</dbReference>
<dbReference type="Pfam" id="PF04411">
    <property type="entry name" value="PDDEXK_7"/>
    <property type="match status" value="1"/>
</dbReference>
<dbReference type="AlphaFoldDB" id="D0MK41"/>
<dbReference type="RefSeq" id="WP_012842566.1">
    <property type="nucleotide sequence ID" value="NC_013501.1"/>
</dbReference>
<evidence type="ECO:0000259" key="1">
    <source>
        <dbReference type="Pfam" id="PF09823"/>
    </source>
</evidence>
<dbReference type="STRING" id="518766.Rmar_0045"/>
<dbReference type="InterPro" id="IPR018633">
    <property type="entry name" value="DUF2357"/>
</dbReference>
<accession>D0MK41</accession>